<dbReference type="Proteomes" id="UP000664203">
    <property type="component" value="Unassembled WGS sequence"/>
</dbReference>
<feature type="transmembrane region" description="Helical" evidence="6">
    <location>
        <begin position="242"/>
        <end position="263"/>
    </location>
</feature>
<name>A0A8H3EV29_9LECA</name>
<dbReference type="InterPro" id="IPR036259">
    <property type="entry name" value="MFS_trans_sf"/>
</dbReference>
<feature type="transmembrane region" description="Helical" evidence="6">
    <location>
        <begin position="360"/>
        <end position="381"/>
    </location>
</feature>
<dbReference type="PANTHER" id="PTHR10924">
    <property type="entry name" value="MAJOR FACILITATOR SUPERFAMILY PROTEIN-RELATED"/>
    <property type="match status" value="1"/>
</dbReference>
<dbReference type="GO" id="GO:0022857">
    <property type="term" value="F:transmembrane transporter activity"/>
    <property type="evidence" value="ECO:0007669"/>
    <property type="project" value="InterPro"/>
</dbReference>
<dbReference type="InterPro" id="IPR049680">
    <property type="entry name" value="FLVCR1-2_SLC49-like"/>
</dbReference>
<evidence type="ECO:0000313" key="8">
    <source>
        <dbReference type="Proteomes" id="UP000664203"/>
    </source>
</evidence>
<reference evidence="7" key="1">
    <citation type="submission" date="2021-03" db="EMBL/GenBank/DDBJ databases">
        <authorList>
            <person name="Tagirdzhanova G."/>
        </authorList>
    </citation>
    <scope>NUCLEOTIDE SEQUENCE</scope>
</reference>
<dbReference type="Gene3D" id="1.20.1250.20">
    <property type="entry name" value="MFS general substrate transporter like domains"/>
    <property type="match status" value="1"/>
</dbReference>
<feature type="compositionally biased region" description="Polar residues" evidence="5">
    <location>
        <begin position="32"/>
        <end position="42"/>
    </location>
</feature>
<keyword evidence="3 6" id="KW-1133">Transmembrane helix</keyword>
<feature type="transmembrane region" description="Helical" evidence="6">
    <location>
        <begin position="489"/>
        <end position="509"/>
    </location>
</feature>
<evidence type="ECO:0000256" key="2">
    <source>
        <dbReference type="ARBA" id="ARBA00022692"/>
    </source>
</evidence>
<protein>
    <submittedName>
        <fullName evidence="7">Uncharacterized protein</fullName>
    </submittedName>
</protein>
<dbReference type="InterPro" id="IPR011701">
    <property type="entry name" value="MFS"/>
</dbReference>
<proteinExistence type="predicted"/>
<keyword evidence="2 6" id="KW-0812">Transmembrane</keyword>
<evidence type="ECO:0000256" key="6">
    <source>
        <dbReference type="SAM" id="Phobius"/>
    </source>
</evidence>
<dbReference type="SUPFAM" id="SSF103473">
    <property type="entry name" value="MFS general substrate transporter"/>
    <property type="match status" value="1"/>
</dbReference>
<feature type="transmembrane region" description="Helical" evidence="6">
    <location>
        <begin position="275"/>
        <end position="292"/>
    </location>
</feature>
<feature type="transmembrane region" description="Helical" evidence="6">
    <location>
        <begin position="175"/>
        <end position="193"/>
    </location>
</feature>
<dbReference type="GO" id="GO:0016020">
    <property type="term" value="C:membrane"/>
    <property type="evidence" value="ECO:0007669"/>
    <property type="project" value="UniProtKB-SubCell"/>
</dbReference>
<keyword evidence="8" id="KW-1185">Reference proteome</keyword>
<feature type="transmembrane region" description="Helical" evidence="6">
    <location>
        <begin position="387"/>
        <end position="408"/>
    </location>
</feature>
<comment type="subcellular location">
    <subcellularLocation>
        <location evidence="1">Membrane</location>
        <topology evidence="1">Multi-pass membrane protein</topology>
    </subcellularLocation>
</comment>
<feature type="transmembrane region" description="Helical" evidence="6">
    <location>
        <begin position="205"/>
        <end position="222"/>
    </location>
</feature>
<feature type="transmembrane region" description="Helical" evidence="6">
    <location>
        <begin position="415"/>
        <end position="436"/>
    </location>
</feature>
<keyword evidence="4 6" id="KW-0472">Membrane</keyword>
<feature type="transmembrane region" description="Helical" evidence="6">
    <location>
        <begin position="149"/>
        <end position="169"/>
    </location>
</feature>
<feature type="compositionally biased region" description="Polar residues" evidence="5">
    <location>
        <begin position="52"/>
        <end position="62"/>
    </location>
</feature>
<feature type="compositionally biased region" description="Basic and acidic residues" evidence="5">
    <location>
        <begin position="1"/>
        <end position="18"/>
    </location>
</feature>
<dbReference type="EMBL" id="CAJPDR010000052">
    <property type="protein sequence ID" value="CAF9911939.1"/>
    <property type="molecule type" value="Genomic_DNA"/>
</dbReference>
<comment type="caution">
    <text evidence="7">The sequence shown here is derived from an EMBL/GenBank/DDBJ whole genome shotgun (WGS) entry which is preliminary data.</text>
</comment>
<dbReference type="AlphaFoldDB" id="A0A8H3EV29"/>
<organism evidence="7 8">
    <name type="scientific">Alectoria fallacina</name>
    <dbReference type="NCBI Taxonomy" id="1903189"/>
    <lineage>
        <taxon>Eukaryota</taxon>
        <taxon>Fungi</taxon>
        <taxon>Dikarya</taxon>
        <taxon>Ascomycota</taxon>
        <taxon>Pezizomycotina</taxon>
        <taxon>Lecanoromycetes</taxon>
        <taxon>OSLEUM clade</taxon>
        <taxon>Lecanoromycetidae</taxon>
        <taxon>Lecanorales</taxon>
        <taxon>Lecanorineae</taxon>
        <taxon>Parmeliaceae</taxon>
        <taxon>Alectoria</taxon>
    </lineage>
</organism>
<sequence length="530" mass="56763">MRGDEAERPPHSEAEHLLSGDSMEMWDRGDVSPQQIGDNKQPSAVDERYTDEQSNGEASGSRPSAAGEEEAAPINGGHTEYRVYKIRWFGLTQLILLNVVVSWDVSTTYLECPRPSHDAQWLTNITQWLSFSAVANTAADFYSTNPSIINWLSTGFLFAFVVAAPATIWTLHTGGPRLAIITASILILFGNWIRYAGTRTSPPSFGLTMFGQFLIGLAQPFVLSAPTRYSDIWFTPSGRVSATAIASLANPFGGALGQLINPFLASKASDIPNMVLYVAIISTVTSIPSFFVPSKPPTPASPSSTHTAPGLRETVRTLGKNPTFYLIFLPFAVYVGFFNSLSSLLTQIMTPYGFSETESGIAGAVLILIGLVSAAVTSPIMDRTKAYLPFIKTSVLLIALCYLAFIWAPGTRSLVAPYIILAILGAASFSLVPVALEWLVEVTWPVGPEAGSTICWTGGQLLGATFIVVSDALKEGSEGNPPFTMGKALILQAVVSAAVVPCAMCLGLVGKVTRGRLEVDKGVVPDELEN</sequence>
<evidence type="ECO:0000256" key="4">
    <source>
        <dbReference type="ARBA" id="ARBA00023136"/>
    </source>
</evidence>
<evidence type="ECO:0000256" key="5">
    <source>
        <dbReference type="SAM" id="MobiDB-lite"/>
    </source>
</evidence>
<dbReference type="OrthoDB" id="422206at2759"/>
<dbReference type="Pfam" id="PF07690">
    <property type="entry name" value="MFS_1"/>
    <property type="match status" value="1"/>
</dbReference>
<evidence type="ECO:0000313" key="7">
    <source>
        <dbReference type="EMBL" id="CAF9911939.1"/>
    </source>
</evidence>
<accession>A0A8H3EV29</accession>
<evidence type="ECO:0000256" key="1">
    <source>
        <dbReference type="ARBA" id="ARBA00004141"/>
    </source>
</evidence>
<gene>
    <name evidence="7" type="ORF">ALECFALPRED_007774</name>
</gene>
<feature type="transmembrane region" description="Helical" evidence="6">
    <location>
        <begin position="324"/>
        <end position="348"/>
    </location>
</feature>
<dbReference type="PANTHER" id="PTHR10924:SF6">
    <property type="entry name" value="SOLUTE CARRIER FAMILY 49 MEMBER A3"/>
    <property type="match status" value="1"/>
</dbReference>
<feature type="region of interest" description="Disordered" evidence="5">
    <location>
        <begin position="1"/>
        <end position="73"/>
    </location>
</feature>
<evidence type="ECO:0000256" key="3">
    <source>
        <dbReference type="ARBA" id="ARBA00022989"/>
    </source>
</evidence>